<dbReference type="Proteomes" id="UP001153555">
    <property type="component" value="Unassembled WGS sequence"/>
</dbReference>
<evidence type="ECO:0000256" key="1">
    <source>
        <dbReference type="PROSITE-ProRule" id="PRU00221"/>
    </source>
</evidence>
<feature type="compositionally biased region" description="Acidic residues" evidence="3">
    <location>
        <begin position="15"/>
        <end position="31"/>
    </location>
</feature>
<dbReference type="SUPFAM" id="SSF50978">
    <property type="entry name" value="WD40 repeat-like"/>
    <property type="match status" value="1"/>
</dbReference>
<dbReference type="InterPro" id="IPR015943">
    <property type="entry name" value="WD40/YVTN_repeat-like_dom_sf"/>
</dbReference>
<reference evidence="4" key="1">
    <citation type="submission" date="2019-12" db="EMBL/GenBank/DDBJ databases">
        <authorList>
            <person name="Scholes J."/>
        </authorList>
    </citation>
    <scope>NUCLEOTIDE SEQUENCE</scope>
</reference>
<name>A0A9N7MS02_STRHE</name>
<feature type="region of interest" description="Disordered" evidence="3">
    <location>
        <begin position="1"/>
        <end position="41"/>
    </location>
</feature>
<feature type="coiled-coil region" evidence="2">
    <location>
        <begin position="58"/>
        <end position="85"/>
    </location>
</feature>
<sequence length="577" mass="65045">MSGYRPLLKKPKIEPEEEEQDDDGFPEEESNEEKLGEQIRNEQEEALVALIEHRTKEVEHLRQRISYYKSQLDEAEKRLEDTQTKLVRLRGWSEEKSSKNSSNGRDEVKFERKAQSPSQKQSLPHLQDALKKPSVDNPDRGNYSKNQIQPKLPLVIPTVKAMEPGKKTCGVSGSGQPSTSSALTNANSVTKLKGEKTRKTSAEQEDMEIQPKGTKRKIEQKEHVDLIPLVAKKSSPVTIRCHGGPLLSSQHKRKLRSLALCPTNDQLFVTSALDGMVNLWQLQGRGSCADLLSSTDCQSDKQRRWPEDIAWHPHGNKVFSVYSADGGDSQISILNLNKGREKTRVSFLEDKPHVKGIINSITFLPWDDRSFVTGGNDHAVVLWTEKDGEEDLWKPKSLHRNHHSSAVMGLAGMQHKNIVMSAGADKRIIGFDVMTGRADYRHQIDSKCMSVLPNPCDFNLFMVQTGTPQRQIRLFDLRLRQMEIHSFGFKQESSESQSALINQAWSPDGFYISSGSVDPVIHIFDIRWTTVDCGWPQSLGKCRLAIATGLRTSSCKMRPHLARSGWTSRSPRLWPPA</sequence>
<dbReference type="AlphaFoldDB" id="A0A9N7MS02"/>
<keyword evidence="5" id="KW-1185">Reference proteome</keyword>
<feature type="repeat" description="WD" evidence="1">
    <location>
        <begin position="248"/>
        <end position="283"/>
    </location>
</feature>
<evidence type="ECO:0000256" key="2">
    <source>
        <dbReference type="SAM" id="Coils"/>
    </source>
</evidence>
<evidence type="ECO:0000256" key="3">
    <source>
        <dbReference type="SAM" id="MobiDB-lite"/>
    </source>
</evidence>
<feature type="region of interest" description="Disordered" evidence="3">
    <location>
        <begin position="87"/>
        <end position="216"/>
    </location>
</feature>
<protein>
    <submittedName>
        <fullName evidence="4">Transducin family protein / WD-40 repeat family protein</fullName>
    </submittedName>
</protein>
<dbReference type="Gene3D" id="2.130.10.10">
    <property type="entry name" value="YVTN repeat-like/Quinoprotein amine dehydrogenase"/>
    <property type="match status" value="2"/>
</dbReference>
<keyword evidence="2" id="KW-0175">Coiled coil</keyword>
<dbReference type="SMART" id="SM00320">
    <property type="entry name" value="WD40"/>
    <property type="match status" value="4"/>
</dbReference>
<dbReference type="InterPro" id="IPR001680">
    <property type="entry name" value="WD40_rpt"/>
</dbReference>
<feature type="compositionally biased region" description="Basic and acidic residues" evidence="3">
    <location>
        <begin position="128"/>
        <end position="139"/>
    </location>
</feature>
<feature type="compositionally biased region" description="Basic and acidic residues" evidence="3">
    <location>
        <begin position="91"/>
        <end position="114"/>
    </location>
</feature>
<dbReference type="OrthoDB" id="1897642at2759"/>
<dbReference type="PANTHER" id="PTHR47232">
    <property type="entry name" value="TRANSDUCIN FAMILY PROTEIN / WD-40 REPEAT FAMILY PROTEIN"/>
    <property type="match status" value="1"/>
</dbReference>
<dbReference type="EMBL" id="CACSLK010008332">
    <property type="protein sequence ID" value="CAA0811299.1"/>
    <property type="molecule type" value="Genomic_DNA"/>
</dbReference>
<dbReference type="PROSITE" id="PS50082">
    <property type="entry name" value="WD_REPEATS_2"/>
    <property type="match status" value="1"/>
</dbReference>
<evidence type="ECO:0000313" key="5">
    <source>
        <dbReference type="Proteomes" id="UP001153555"/>
    </source>
</evidence>
<gene>
    <name evidence="4" type="ORF">SHERM_12506</name>
</gene>
<proteinExistence type="predicted"/>
<dbReference type="InterPro" id="IPR036322">
    <property type="entry name" value="WD40_repeat_dom_sf"/>
</dbReference>
<keyword evidence="1" id="KW-0853">WD repeat</keyword>
<comment type="caution">
    <text evidence="4">The sequence shown here is derived from an EMBL/GenBank/DDBJ whole genome shotgun (WGS) entry which is preliminary data.</text>
</comment>
<accession>A0A9N7MS02</accession>
<evidence type="ECO:0000313" key="4">
    <source>
        <dbReference type="EMBL" id="CAA0811299.1"/>
    </source>
</evidence>
<organism evidence="4 5">
    <name type="scientific">Striga hermonthica</name>
    <name type="common">Purple witchweed</name>
    <name type="synonym">Buchnera hermonthica</name>
    <dbReference type="NCBI Taxonomy" id="68872"/>
    <lineage>
        <taxon>Eukaryota</taxon>
        <taxon>Viridiplantae</taxon>
        <taxon>Streptophyta</taxon>
        <taxon>Embryophyta</taxon>
        <taxon>Tracheophyta</taxon>
        <taxon>Spermatophyta</taxon>
        <taxon>Magnoliopsida</taxon>
        <taxon>eudicotyledons</taxon>
        <taxon>Gunneridae</taxon>
        <taxon>Pentapetalae</taxon>
        <taxon>asterids</taxon>
        <taxon>lamiids</taxon>
        <taxon>Lamiales</taxon>
        <taxon>Orobanchaceae</taxon>
        <taxon>Buchnereae</taxon>
        <taxon>Striga</taxon>
    </lineage>
</organism>
<feature type="compositionally biased region" description="Basic and acidic residues" evidence="3">
    <location>
        <begin position="32"/>
        <end position="41"/>
    </location>
</feature>
<feature type="compositionally biased region" description="Polar residues" evidence="3">
    <location>
        <begin position="174"/>
        <end position="190"/>
    </location>
</feature>
<feature type="compositionally biased region" description="Polar residues" evidence="3">
    <location>
        <begin position="115"/>
        <end position="124"/>
    </location>
</feature>
<dbReference type="PANTHER" id="PTHR47232:SF1">
    <property type="entry name" value="TRANSDUCIN FAMILY PROTEIN _ WD-40 REPEAT FAMILY PROTEIN"/>
    <property type="match status" value="1"/>
</dbReference>
<dbReference type="Pfam" id="PF00400">
    <property type="entry name" value="WD40"/>
    <property type="match status" value="2"/>
</dbReference>
<feature type="compositionally biased region" description="Basic and acidic residues" evidence="3">
    <location>
        <begin position="192"/>
        <end position="202"/>
    </location>
</feature>